<proteinExistence type="inferred from homology"/>
<dbReference type="Proteomes" id="UP000307749">
    <property type="component" value="Unassembled WGS sequence"/>
</dbReference>
<dbReference type="Pfam" id="PF00587">
    <property type="entry name" value="tRNA-synt_2b"/>
    <property type="match status" value="1"/>
</dbReference>
<dbReference type="SUPFAM" id="SSF52954">
    <property type="entry name" value="Class II aaRS ABD-related"/>
    <property type="match status" value="1"/>
</dbReference>
<dbReference type="GO" id="GO:0005829">
    <property type="term" value="C:cytosol"/>
    <property type="evidence" value="ECO:0007669"/>
    <property type="project" value="TreeGrafter"/>
</dbReference>
<dbReference type="CDD" id="cd00861">
    <property type="entry name" value="ProRS_anticodon_short"/>
    <property type="match status" value="1"/>
</dbReference>
<dbReference type="InterPro" id="IPR050062">
    <property type="entry name" value="Pro-tRNA_synthetase"/>
</dbReference>
<dbReference type="OrthoDB" id="9809052at2"/>
<comment type="catalytic activity">
    <reaction evidence="11">
        <text>tRNA(Pro) + L-proline + ATP = L-prolyl-tRNA(Pro) + AMP + diphosphate</text>
        <dbReference type="Rhea" id="RHEA:14305"/>
        <dbReference type="Rhea" id="RHEA-COMP:9700"/>
        <dbReference type="Rhea" id="RHEA-COMP:9702"/>
        <dbReference type="ChEBI" id="CHEBI:30616"/>
        <dbReference type="ChEBI" id="CHEBI:33019"/>
        <dbReference type="ChEBI" id="CHEBI:60039"/>
        <dbReference type="ChEBI" id="CHEBI:78442"/>
        <dbReference type="ChEBI" id="CHEBI:78532"/>
        <dbReference type="ChEBI" id="CHEBI:456215"/>
        <dbReference type="EC" id="6.1.1.15"/>
    </reaction>
</comment>
<dbReference type="EC" id="6.1.1.15" evidence="3 12"/>
<sequence length="453" mass="50871">MRLSQYLLPTLKENPAEAQIASHRLMLRAGLIRQEAAGIYAWLPLGLRVLRNVERVVREEMDRAGAVELLMPTLQLAELWRESGRYDAYGPEMLRIRDRHERELLYGPTNEEMVAEIFRACVHSWRNLPMTLYQVQWKFRDEQRPRFGVMRGREFLMKDAYSFDLDEAAARRSYQRMFVAYLRMFARMGLRAIPMRAETGPIGGDLSHEFIVLAQTGESAVYCDKALLQLPVPGEDVDYAGDLSPLIAQWIAPYAATGDVHDAARFEREVPDAQRVLARGIEVGQIFYYGTKYSLPMKAHVTGPDGAERPIHGGCYGVGVSRLLGAIIEASHDEHGIVWPEAVAPYRVGLVNLKVGDARTDAICAMLKDQLAQAGTEVLYDDTDERPGAKFARMDLIGLPWQLIVGPRGLETGTVELKHRASSERRELTAEAVLQALAAQHPFDADQTGRQSP</sequence>
<evidence type="ECO:0000256" key="1">
    <source>
        <dbReference type="ARBA" id="ARBA00004496"/>
    </source>
</evidence>
<dbReference type="InterPro" id="IPR002316">
    <property type="entry name" value="Pro-tRNA-ligase_IIa"/>
</dbReference>
<dbReference type="PRINTS" id="PR01046">
    <property type="entry name" value="TRNASYNTHPRO"/>
</dbReference>
<keyword evidence="9" id="KW-0648">Protein biosynthesis</keyword>
<dbReference type="PANTHER" id="PTHR42753:SF2">
    <property type="entry name" value="PROLINE--TRNA LIGASE"/>
    <property type="match status" value="1"/>
</dbReference>
<dbReference type="InterPro" id="IPR045864">
    <property type="entry name" value="aa-tRNA-synth_II/BPL/LPL"/>
</dbReference>
<name>A0A4S3KQR3_9GAMM</name>
<dbReference type="FunFam" id="3.30.930.10:FF:000042">
    <property type="entry name" value="probable proline--tRNA ligase, mitochondrial"/>
    <property type="match status" value="1"/>
</dbReference>
<evidence type="ECO:0000256" key="10">
    <source>
        <dbReference type="ARBA" id="ARBA00023146"/>
    </source>
</evidence>
<evidence type="ECO:0000256" key="9">
    <source>
        <dbReference type="ARBA" id="ARBA00022917"/>
    </source>
</evidence>
<dbReference type="GO" id="GO:0006433">
    <property type="term" value="P:prolyl-tRNA aminoacylation"/>
    <property type="evidence" value="ECO:0007669"/>
    <property type="project" value="UniProtKB-UniRule"/>
</dbReference>
<dbReference type="FunFam" id="3.40.50.800:FF:000032">
    <property type="entry name" value="Proline--tRNA ligase"/>
    <property type="match status" value="1"/>
</dbReference>
<evidence type="ECO:0000313" key="14">
    <source>
        <dbReference type="EMBL" id="THD10474.1"/>
    </source>
</evidence>
<reference evidence="14 15" key="1">
    <citation type="submission" date="2017-02" db="EMBL/GenBank/DDBJ databases">
        <title>Whole genome sequencing of Metallibacterium scheffleri DSM 24874 (T).</title>
        <authorList>
            <person name="Kumar S."/>
            <person name="Patil P."/>
            <person name="Patil P.B."/>
        </authorList>
    </citation>
    <scope>NUCLEOTIDE SEQUENCE [LARGE SCALE GENOMIC DNA]</scope>
    <source>
        <strain evidence="14 15">DSM 24874</strain>
    </source>
</reference>
<dbReference type="InterPro" id="IPR036621">
    <property type="entry name" value="Anticodon-bd_dom_sf"/>
</dbReference>
<evidence type="ECO:0000256" key="6">
    <source>
        <dbReference type="ARBA" id="ARBA00022598"/>
    </source>
</evidence>
<dbReference type="InterPro" id="IPR002314">
    <property type="entry name" value="aa-tRNA-synt_IIb"/>
</dbReference>
<dbReference type="SUPFAM" id="SSF55681">
    <property type="entry name" value="Class II aaRS and biotin synthetases"/>
    <property type="match status" value="1"/>
</dbReference>
<dbReference type="RefSeq" id="WP_081128511.1">
    <property type="nucleotide sequence ID" value="NZ_DAHXOC010000023.1"/>
</dbReference>
<organism evidence="14 15">
    <name type="scientific">Metallibacterium scheffleri</name>
    <dbReference type="NCBI Taxonomy" id="993689"/>
    <lineage>
        <taxon>Bacteria</taxon>
        <taxon>Pseudomonadati</taxon>
        <taxon>Pseudomonadota</taxon>
        <taxon>Gammaproteobacteria</taxon>
        <taxon>Lysobacterales</taxon>
        <taxon>Rhodanobacteraceae</taxon>
        <taxon>Metallibacterium</taxon>
    </lineage>
</organism>
<evidence type="ECO:0000256" key="3">
    <source>
        <dbReference type="ARBA" id="ARBA00012831"/>
    </source>
</evidence>
<accession>A0A4S3KQR3</accession>
<protein>
    <recommendedName>
        <fullName evidence="4 12">Proline--tRNA ligase</fullName>
        <ecNumber evidence="3 12">6.1.1.15</ecNumber>
    </recommendedName>
</protein>
<keyword evidence="7" id="KW-0547">Nucleotide-binding</keyword>
<evidence type="ECO:0000256" key="5">
    <source>
        <dbReference type="ARBA" id="ARBA00022490"/>
    </source>
</evidence>
<evidence type="ECO:0000256" key="8">
    <source>
        <dbReference type="ARBA" id="ARBA00022840"/>
    </source>
</evidence>
<dbReference type="Gene3D" id="3.40.50.800">
    <property type="entry name" value="Anticodon-binding domain"/>
    <property type="match status" value="1"/>
</dbReference>
<dbReference type="InterPro" id="IPR044140">
    <property type="entry name" value="ProRS_anticodon_short"/>
</dbReference>
<dbReference type="InterPro" id="IPR004500">
    <property type="entry name" value="Pro-tRNA-synth_IIa_bac-type"/>
</dbReference>
<dbReference type="InterPro" id="IPR033730">
    <property type="entry name" value="ProRS_core_prok"/>
</dbReference>
<dbReference type="NCBIfam" id="TIGR00409">
    <property type="entry name" value="proS_fam_II"/>
    <property type="match status" value="1"/>
</dbReference>
<evidence type="ECO:0000256" key="4">
    <source>
        <dbReference type="ARBA" id="ARBA00019110"/>
    </source>
</evidence>
<evidence type="ECO:0000256" key="7">
    <source>
        <dbReference type="ARBA" id="ARBA00022741"/>
    </source>
</evidence>
<dbReference type="InterPro" id="IPR006195">
    <property type="entry name" value="aa-tRNA-synth_II"/>
</dbReference>
<feature type="domain" description="Aminoacyl-transfer RNA synthetases class-II family profile" evidence="13">
    <location>
        <begin position="38"/>
        <end position="340"/>
    </location>
</feature>
<comment type="subunit">
    <text evidence="2">Homodimer.</text>
</comment>
<evidence type="ECO:0000256" key="12">
    <source>
        <dbReference type="NCBIfam" id="TIGR00409"/>
    </source>
</evidence>
<dbReference type="InterPro" id="IPR023716">
    <property type="entry name" value="Prolyl-tRNA_ligase_IIa_type2"/>
</dbReference>
<dbReference type="GO" id="GO:0004827">
    <property type="term" value="F:proline-tRNA ligase activity"/>
    <property type="evidence" value="ECO:0007669"/>
    <property type="project" value="UniProtKB-UniRule"/>
</dbReference>
<evidence type="ECO:0000313" key="15">
    <source>
        <dbReference type="Proteomes" id="UP000307749"/>
    </source>
</evidence>
<dbReference type="STRING" id="993689.GCA_002077135_02694"/>
<dbReference type="AlphaFoldDB" id="A0A4S3KQR3"/>
<keyword evidence="8" id="KW-0067">ATP-binding</keyword>
<keyword evidence="15" id="KW-1185">Reference proteome</keyword>
<evidence type="ECO:0000259" key="13">
    <source>
        <dbReference type="PROSITE" id="PS50862"/>
    </source>
</evidence>
<dbReference type="Gene3D" id="3.30.930.10">
    <property type="entry name" value="Bira Bifunctional Protein, Domain 2"/>
    <property type="match status" value="1"/>
</dbReference>
<dbReference type="PROSITE" id="PS50862">
    <property type="entry name" value="AA_TRNA_LIGASE_II"/>
    <property type="match status" value="1"/>
</dbReference>
<dbReference type="NCBIfam" id="NF008979">
    <property type="entry name" value="PRK12325.1"/>
    <property type="match status" value="1"/>
</dbReference>
<keyword evidence="10" id="KW-0030">Aminoacyl-tRNA synthetase</keyword>
<comment type="subcellular location">
    <subcellularLocation>
        <location evidence="1">Cytoplasm</location>
    </subcellularLocation>
</comment>
<dbReference type="CDD" id="cd00779">
    <property type="entry name" value="ProRS_core_prok"/>
    <property type="match status" value="1"/>
</dbReference>
<keyword evidence="6 14" id="KW-0436">Ligase</keyword>
<gene>
    <name evidence="14" type="ORF">B1806_08250</name>
</gene>
<keyword evidence="5" id="KW-0963">Cytoplasm</keyword>
<dbReference type="GO" id="GO:0005524">
    <property type="term" value="F:ATP binding"/>
    <property type="evidence" value="ECO:0007669"/>
    <property type="project" value="UniProtKB-KW"/>
</dbReference>
<dbReference type="EMBL" id="MWQO01000026">
    <property type="protein sequence ID" value="THD10474.1"/>
    <property type="molecule type" value="Genomic_DNA"/>
</dbReference>
<evidence type="ECO:0000256" key="2">
    <source>
        <dbReference type="ARBA" id="ARBA00011738"/>
    </source>
</evidence>
<evidence type="ECO:0000256" key="11">
    <source>
        <dbReference type="ARBA" id="ARBA00047671"/>
    </source>
</evidence>
<dbReference type="HAMAP" id="MF_01570">
    <property type="entry name" value="Pro_tRNA_synth_type2"/>
    <property type="match status" value="1"/>
</dbReference>
<dbReference type="InterPro" id="IPR004154">
    <property type="entry name" value="Anticodon-bd"/>
</dbReference>
<comment type="caution">
    <text evidence="14">The sequence shown here is derived from an EMBL/GenBank/DDBJ whole genome shotgun (WGS) entry which is preliminary data.</text>
</comment>
<dbReference type="PANTHER" id="PTHR42753">
    <property type="entry name" value="MITOCHONDRIAL RIBOSOME PROTEIN L39/PROLYL-TRNA LIGASE FAMILY MEMBER"/>
    <property type="match status" value="1"/>
</dbReference>
<dbReference type="Pfam" id="PF03129">
    <property type="entry name" value="HGTP_anticodon"/>
    <property type="match status" value="1"/>
</dbReference>